<evidence type="ECO:0000313" key="2">
    <source>
        <dbReference type="EMBL" id="GGA53367.1"/>
    </source>
</evidence>
<dbReference type="InterPro" id="IPR050377">
    <property type="entry name" value="Radical_SAM_PqqE_MftC-like"/>
</dbReference>
<organism evidence="2 3">
    <name type="scientific">Sphingomonas psychrolutea</name>
    <dbReference type="NCBI Taxonomy" id="1259676"/>
    <lineage>
        <taxon>Bacteria</taxon>
        <taxon>Pseudomonadati</taxon>
        <taxon>Pseudomonadota</taxon>
        <taxon>Alphaproteobacteria</taxon>
        <taxon>Sphingomonadales</taxon>
        <taxon>Sphingomonadaceae</taxon>
        <taxon>Sphingomonas</taxon>
    </lineage>
</organism>
<protein>
    <recommendedName>
        <fullName evidence="1">4Fe4S-binding SPASM domain-containing protein</fullName>
    </recommendedName>
</protein>
<dbReference type="CDD" id="cd01335">
    <property type="entry name" value="Radical_SAM"/>
    <property type="match status" value="1"/>
</dbReference>
<reference evidence="3" key="1">
    <citation type="journal article" date="2019" name="Int. J. Syst. Evol. Microbiol.">
        <title>The Global Catalogue of Microorganisms (GCM) 10K type strain sequencing project: providing services to taxonomists for standard genome sequencing and annotation.</title>
        <authorList>
            <consortium name="The Broad Institute Genomics Platform"/>
            <consortium name="The Broad Institute Genome Sequencing Center for Infectious Disease"/>
            <person name="Wu L."/>
            <person name="Ma J."/>
        </authorList>
    </citation>
    <scope>NUCLEOTIDE SEQUENCE [LARGE SCALE GENOMIC DNA]</scope>
    <source>
        <strain evidence="3">CGMCC 1.10106</strain>
    </source>
</reference>
<proteinExistence type="predicted"/>
<evidence type="ECO:0000313" key="3">
    <source>
        <dbReference type="Proteomes" id="UP000618591"/>
    </source>
</evidence>
<dbReference type="CDD" id="cd21109">
    <property type="entry name" value="SPASM"/>
    <property type="match status" value="1"/>
</dbReference>
<dbReference type="EMBL" id="BMDW01000015">
    <property type="protein sequence ID" value="GGA53367.1"/>
    <property type="molecule type" value="Genomic_DNA"/>
</dbReference>
<dbReference type="Proteomes" id="UP000618591">
    <property type="component" value="Unassembled WGS sequence"/>
</dbReference>
<dbReference type="PANTHER" id="PTHR11228:SF7">
    <property type="entry name" value="PQQA PEPTIDE CYCLASE"/>
    <property type="match status" value="1"/>
</dbReference>
<dbReference type="PANTHER" id="PTHR11228">
    <property type="entry name" value="RADICAL SAM DOMAIN PROTEIN"/>
    <property type="match status" value="1"/>
</dbReference>
<dbReference type="InterPro" id="IPR013785">
    <property type="entry name" value="Aldolase_TIM"/>
</dbReference>
<name>A0ABQ1GZY6_9SPHN</name>
<dbReference type="SUPFAM" id="SSF102114">
    <property type="entry name" value="Radical SAM enzymes"/>
    <property type="match status" value="1"/>
</dbReference>
<accession>A0ABQ1GZY6</accession>
<dbReference type="InterPro" id="IPR058240">
    <property type="entry name" value="rSAM_sf"/>
</dbReference>
<comment type="caution">
    <text evidence="2">The sequence shown here is derived from an EMBL/GenBank/DDBJ whole genome shotgun (WGS) entry which is preliminary data.</text>
</comment>
<dbReference type="Gene3D" id="3.20.20.70">
    <property type="entry name" value="Aldolase class I"/>
    <property type="match status" value="2"/>
</dbReference>
<gene>
    <name evidence="2" type="ORF">GCM10011395_24640</name>
</gene>
<dbReference type="Pfam" id="PF13186">
    <property type="entry name" value="SPASM"/>
    <property type="match status" value="1"/>
</dbReference>
<sequence length="482" mass="53857">MLLGILRALGGERDAGLGVLDRLAVQHASCPQVAGALFFVQRHGQPGPSADLSDRFCDSPFVKFETLMDGAVAPCCSIWTQQRLGHLDGQSFAQIWNSEAAQAMRASILDGSYRYCNKQRCSFIIDDVLPKRDAITDPDLRTIIDDTVTDLAKGPRWLFLAHDVTCNLACPSCRGGIEVADADQERRFEIIERDVFGPLLNAEGEVLISVSGQGDPWSSPHYRSILRYMSDHHLDARLDLHTNALLMNEGRWAQYPGLERYQPTVNVSIDSCTPWVYATVRRPGNWAKLLPNLHFIAAKRARGDFREFHINATIQLDNFHEMPALVDLAEALGTDSVRLYMMQNTGGHLEQDFEHMNIGSASHPLHLVFLETLRDERLGRGIAHLYDVANWRTRSFAQTLPSDSLPANYSLLDLHEAIREAHGMEERVVALCAAGRTRFRKDLDLLLIEANALNTLGFSAQAQYRLNERTALGGEAITLPHH</sequence>
<evidence type="ECO:0000259" key="1">
    <source>
        <dbReference type="Pfam" id="PF13186"/>
    </source>
</evidence>
<feature type="domain" description="4Fe4S-binding SPASM" evidence="1">
    <location>
        <begin position="57"/>
        <end position="121"/>
    </location>
</feature>
<dbReference type="InterPro" id="IPR023885">
    <property type="entry name" value="4Fe4S-binding_SPASM_dom"/>
</dbReference>
<keyword evidence="3" id="KW-1185">Reference proteome</keyword>